<dbReference type="AlphaFoldDB" id="A0A8J6TY40"/>
<feature type="transmembrane region" description="Helical" evidence="1">
    <location>
        <begin position="12"/>
        <end position="31"/>
    </location>
</feature>
<sequence length="169" mass="19499">MKRMKVSYKHVVNYTAFSLLGATCLLIYLFYRPENIMINQHLFSAFPDLLLVKETIIQRFPLNDFLVYNLPSGLWVFTLTILLKNSYINGSSYHFSLRSIPLKLGLLIELFQFLKLTDGTFDLLDVYTMLAFFMMAQLFCRSKQVEMESCNIQPVLASIGVLILFLGNS</sequence>
<reference evidence="2" key="1">
    <citation type="submission" date="2020-09" db="EMBL/GenBank/DDBJ databases">
        <title>Taishania pollutisoli gen. nov., sp. nov., Isolated from Tetrabromobisphenol A-Contaminated Soil.</title>
        <authorList>
            <person name="Chen Q."/>
        </authorList>
    </citation>
    <scope>NUCLEOTIDE SEQUENCE</scope>
    <source>
        <strain evidence="2">CZZ-1</strain>
    </source>
</reference>
<name>A0A8J6TY40_9FLAO</name>
<evidence type="ECO:0000256" key="1">
    <source>
        <dbReference type="SAM" id="Phobius"/>
    </source>
</evidence>
<accession>A0A8J6TY40</accession>
<keyword evidence="1" id="KW-0472">Membrane</keyword>
<dbReference type="RefSeq" id="WP_216714546.1">
    <property type="nucleotide sequence ID" value="NZ_JACVEL010000010.1"/>
</dbReference>
<comment type="caution">
    <text evidence="2">The sequence shown here is derived from an EMBL/GenBank/DDBJ whole genome shotgun (WGS) entry which is preliminary data.</text>
</comment>
<evidence type="ECO:0000313" key="3">
    <source>
        <dbReference type="Proteomes" id="UP000652681"/>
    </source>
</evidence>
<keyword evidence="1" id="KW-1133">Transmembrane helix</keyword>
<evidence type="ECO:0000313" key="2">
    <source>
        <dbReference type="EMBL" id="MBC9813406.1"/>
    </source>
</evidence>
<organism evidence="2 3">
    <name type="scientific">Taishania pollutisoli</name>
    <dbReference type="NCBI Taxonomy" id="2766479"/>
    <lineage>
        <taxon>Bacteria</taxon>
        <taxon>Pseudomonadati</taxon>
        <taxon>Bacteroidota</taxon>
        <taxon>Flavobacteriia</taxon>
        <taxon>Flavobacteriales</taxon>
        <taxon>Crocinitomicaceae</taxon>
        <taxon>Taishania</taxon>
    </lineage>
</organism>
<keyword evidence="3" id="KW-1185">Reference proteome</keyword>
<dbReference type="Proteomes" id="UP000652681">
    <property type="component" value="Unassembled WGS sequence"/>
</dbReference>
<keyword evidence="1" id="KW-0812">Transmembrane</keyword>
<dbReference type="EMBL" id="JACVEL010000010">
    <property type="protein sequence ID" value="MBC9813406.1"/>
    <property type="molecule type" value="Genomic_DNA"/>
</dbReference>
<protein>
    <submittedName>
        <fullName evidence="2">Uncharacterized protein</fullName>
    </submittedName>
</protein>
<gene>
    <name evidence="2" type="ORF">H9Y05_13085</name>
</gene>
<proteinExistence type="predicted"/>